<dbReference type="AlphaFoldDB" id="A0A1F6C7F5"/>
<evidence type="ECO:0000313" key="2">
    <source>
        <dbReference type="EMBL" id="OGG45086.1"/>
    </source>
</evidence>
<feature type="domain" description="Guanylate cyclase" evidence="1">
    <location>
        <begin position="180"/>
        <end position="231"/>
    </location>
</feature>
<dbReference type="InterPro" id="IPR050697">
    <property type="entry name" value="Adenylyl/Guanylyl_Cyclase_3/4"/>
</dbReference>
<dbReference type="PANTHER" id="PTHR43081">
    <property type="entry name" value="ADENYLATE CYCLASE, TERMINAL-DIFFERENTIATION SPECIFIC-RELATED"/>
    <property type="match status" value="1"/>
</dbReference>
<reference evidence="2 3" key="1">
    <citation type="journal article" date="2016" name="Nat. Commun.">
        <title>Thousands of microbial genomes shed light on interconnected biogeochemical processes in an aquifer system.</title>
        <authorList>
            <person name="Anantharaman K."/>
            <person name="Brown C.T."/>
            <person name="Hug L.A."/>
            <person name="Sharon I."/>
            <person name="Castelle C.J."/>
            <person name="Probst A.J."/>
            <person name="Thomas B.C."/>
            <person name="Singh A."/>
            <person name="Wilkins M.J."/>
            <person name="Karaoz U."/>
            <person name="Brodie E.L."/>
            <person name="Williams K.H."/>
            <person name="Hubbard S.S."/>
            <person name="Banfield J.F."/>
        </authorList>
    </citation>
    <scope>NUCLEOTIDE SEQUENCE [LARGE SCALE GENOMIC DNA]</scope>
    <source>
        <strain evidence="3">RIFCSPLOWO2_12_FULL_64_10</strain>
    </source>
</reference>
<dbReference type="EMBL" id="MFKF01000388">
    <property type="protein sequence ID" value="OGG45086.1"/>
    <property type="molecule type" value="Genomic_DNA"/>
</dbReference>
<dbReference type="Gene3D" id="3.30.70.1230">
    <property type="entry name" value="Nucleotide cyclase"/>
    <property type="match status" value="2"/>
</dbReference>
<dbReference type="Pfam" id="PF00211">
    <property type="entry name" value="Guanylate_cyc"/>
    <property type="match status" value="1"/>
</dbReference>
<dbReference type="InterPro" id="IPR029787">
    <property type="entry name" value="Nucleotide_cyclase"/>
</dbReference>
<dbReference type="PROSITE" id="PS50125">
    <property type="entry name" value="GUANYLATE_CYCLASE_2"/>
    <property type="match status" value="2"/>
</dbReference>
<accession>A0A1F6C7F5</accession>
<gene>
    <name evidence="2" type="ORF">A3F84_03055</name>
</gene>
<sequence>MMALRTTVIMKTDIRGSTVRFRALPAVDLDALLTEHRAFVSRVAAAHDGRIVKPEGDGFWVVFPSVTAGALAAMSMQEELRLAQPGKGDDRLAMRIVLTLGDVLHQEGALVGDAVVLAARIEDITPPDEVYLSATAWLALNQAEVRTSFVDAFAVKGFPEPVSVYRIEQTHHTRIITGQYIVVTDLDGFSTLVETSSMEAVEKVLNRLYKLVGRVCREFSGTNLFGAGDAYTLTFLDPGLTMAAVEHLAEEWGAFKRRDGIRCPMNIAVHKGKFYAFRSFIYSTDLIVVGYVENATRRLPSGDTSIFVTGQVRRDLVGTPWDERLQPIDVQPTSPVLAEIEIYRLC</sequence>
<dbReference type="GO" id="GO:0004016">
    <property type="term" value="F:adenylate cyclase activity"/>
    <property type="evidence" value="ECO:0007669"/>
    <property type="project" value="UniProtKB-ARBA"/>
</dbReference>
<comment type="caution">
    <text evidence="2">The sequence shown here is derived from an EMBL/GenBank/DDBJ whole genome shotgun (WGS) entry which is preliminary data.</text>
</comment>
<dbReference type="PANTHER" id="PTHR43081:SF1">
    <property type="entry name" value="ADENYLATE CYCLASE, TERMINAL-DIFFERENTIATION SPECIFIC"/>
    <property type="match status" value="1"/>
</dbReference>
<evidence type="ECO:0000259" key="1">
    <source>
        <dbReference type="PROSITE" id="PS50125"/>
    </source>
</evidence>
<name>A0A1F6C7F5_HANXR</name>
<evidence type="ECO:0000313" key="3">
    <source>
        <dbReference type="Proteomes" id="UP000178606"/>
    </source>
</evidence>
<dbReference type="Proteomes" id="UP000178606">
    <property type="component" value="Unassembled WGS sequence"/>
</dbReference>
<dbReference type="GO" id="GO:0035556">
    <property type="term" value="P:intracellular signal transduction"/>
    <property type="evidence" value="ECO:0007669"/>
    <property type="project" value="InterPro"/>
</dbReference>
<dbReference type="SUPFAM" id="SSF55073">
    <property type="entry name" value="Nucleotide cyclase"/>
    <property type="match status" value="2"/>
</dbReference>
<protein>
    <recommendedName>
        <fullName evidence="1">Guanylate cyclase domain-containing protein</fullName>
    </recommendedName>
</protein>
<dbReference type="GO" id="GO:0009190">
    <property type="term" value="P:cyclic nucleotide biosynthetic process"/>
    <property type="evidence" value="ECO:0007669"/>
    <property type="project" value="InterPro"/>
</dbReference>
<dbReference type="CDD" id="cd07302">
    <property type="entry name" value="CHD"/>
    <property type="match status" value="1"/>
</dbReference>
<dbReference type="InterPro" id="IPR001054">
    <property type="entry name" value="A/G_cyclase"/>
</dbReference>
<organism evidence="2 3">
    <name type="scientific">Handelsmanbacteria sp. (strain RIFCSPLOWO2_12_FULL_64_10)</name>
    <dbReference type="NCBI Taxonomy" id="1817868"/>
    <lineage>
        <taxon>Bacteria</taxon>
        <taxon>Candidatus Handelsmaniibacteriota</taxon>
    </lineage>
</organism>
<proteinExistence type="predicted"/>
<feature type="domain" description="Guanylate cyclase" evidence="1">
    <location>
        <begin position="8"/>
        <end position="122"/>
    </location>
</feature>